<organism evidence="2">
    <name type="scientific">uncultured Caudovirales phage</name>
    <dbReference type="NCBI Taxonomy" id="2100421"/>
    <lineage>
        <taxon>Viruses</taxon>
        <taxon>Duplodnaviria</taxon>
        <taxon>Heunggongvirae</taxon>
        <taxon>Uroviricota</taxon>
        <taxon>Caudoviricetes</taxon>
        <taxon>Peduoviridae</taxon>
        <taxon>Maltschvirus</taxon>
        <taxon>Maltschvirus maltsch</taxon>
    </lineage>
</organism>
<accession>A0A6J5MFE9</accession>
<gene>
    <name evidence="2" type="ORF">UFOVP438_14</name>
</gene>
<reference evidence="2" key="1">
    <citation type="submission" date="2020-04" db="EMBL/GenBank/DDBJ databases">
        <authorList>
            <person name="Chiriac C."/>
            <person name="Salcher M."/>
            <person name="Ghai R."/>
            <person name="Kavagutti S V."/>
        </authorList>
    </citation>
    <scope>NUCLEOTIDE SEQUENCE</scope>
</reference>
<evidence type="ECO:0000313" key="2">
    <source>
        <dbReference type="EMBL" id="CAB4142449.1"/>
    </source>
</evidence>
<evidence type="ECO:0000259" key="1">
    <source>
        <dbReference type="Pfam" id="PF16778"/>
    </source>
</evidence>
<proteinExistence type="predicted"/>
<dbReference type="Gene3D" id="6.10.140.1310">
    <property type="match status" value="1"/>
</dbReference>
<dbReference type="InterPro" id="IPR031893">
    <property type="entry name" value="Phage_tail_APC"/>
</dbReference>
<feature type="domain" description="Phage tail assembly chaperone-like" evidence="1">
    <location>
        <begin position="19"/>
        <end position="74"/>
    </location>
</feature>
<protein>
    <submittedName>
        <fullName evidence="2">Phage tail assembly chaperone protein</fullName>
    </submittedName>
</protein>
<dbReference type="Pfam" id="PF16778">
    <property type="entry name" value="Phage_tail_APC"/>
    <property type="match status" value="1"/>
</dbReference>
<sequence>MAFNVNPEFPNATDEQKWEQFRLWRSVELRNTDYTQLDDAPGDKAAWATYRQALRDLPAQGGKIEDAEFPNEPNKL</sequence>
<dbReference type="EMBL" id="LR796412">
    <property type="protein sequence ID" value="CAB4142449.1"/>
    <property type="molecule type" value="Genomic_DNA"/>
</dbReference>
<name>A0A6J5MFE9_9CAUD</name>